<gene>
    <name evidence="9" type="ORF">EG68_08365</name>
</gene>
<name>A0A8S9YJU2_9TREM</name>
<comment type="caution">
    <text evidence="9">The sequence shown here is derived from an EMBL/GenBank/DDBJ whole genome shotgun (WGS) entry which is preliminary data.</text>
</comment>
<accession>A0A8S9YJU2</accession>
<dbReference type="GO" id="GO:0000287">
    <property type="term" value="F:magnesium ion binding"/>
    <property type="evidence" value="ECO:0007669"/>
    <property type="project" value="InterPro"/>
</dbReference>
<dbReference type="Gene3D" id="3.20.20.120">
    <property type="entry name" value="Enolase-like C-terminal domain"/>
    <property type="match status" value="2"/>
</dbReference>
<protein>
    <recommendedName>
        <fullName evidence="3">phosphopyruvate hydratase</fullName>
        <ecNumber evidence="3">4.2.1.11</ecNumber>
    </recommendedName>
    <alternativeName>
        <fullName evidence="6">2-phospho-D-glycerate hydro-lyase</fullName>
    </alternativeName>
</protein>
<evidence type="ECO:0000256" key="2">
    <source>
        <dbReference type="ARBA" id="ARBA00009604"/>
    </source>
</evidence>
<evidence type="ECO:0000256" key="1">
    <source>
        <dbReference type="ARBA" id="ARBA00005031"/>
    </source>
</evidence>
<proteinExistence type="inferred from homology"/>
<keyword evidence="10" id="KW-1185">Reference proteome</keyword>
<dbReference type="PANTHER" id="PTHR11902">
    <property type="entry name" value="ENOLASE"/>
    <property type="match status" value="1"/>
</dbReference>
<keyword evidence="5" id="KW-0456">Lyase</keyword>
<evidence type="ECO:0000256" key="5">
    <source>
        <dbReference type="ARBA" id="ARBA00023239"/>
    </source>
</evidence>
<dbReference type="InterPro" id="IPR020810">
    <property type="entry name" value="Enolase_C"/>
</dbReference>
<dbReference type="EMBL" id="JTDE01004352">
    <property type="protein sequence ID" value="KAF7255069.1"/>
    <property type="molecule type" value="Genomic_DNA"/>
</dbReference>
<organism evidence="9 10">
    <name type="scientific">Paragonimus skrjabini miyazakii</name>
    <dbReference type="NCBI Taxonomy" id="59628"/>
    <lineage>
        <taxon>Eukaryota</taxon>
        <taxon>Metazoa</taxon>
        <taxon>Spiralia</taxon>
        <taxon>Lophotrochozoa</taxon>
        <taxon>Platyhelminthes</taxon>
        <taxon>Trematoda</taxon>
        <taxon>Digenea</taxon>
        <taxon>Plagiorchiida</taxon>
        <taxon>Troglotremata</taxon>
        <taxon>Troglotrematidae</taxon>
        <taxon>Paragonimus</taxon>
    </lineage>
</organism>
<dbReference type="PANTHER" id="PTHR11902:SF30">
    <property type="entry name" value="ENOLASE 4"/>
    <property type="match status" value="1"/>
</dbReference>
<feature type="signal peptide" evidence="7">
    <location>
        <begin position="1"/>
        <end position="20"/>
    </location>
</feature>
<comment type="similarity">
    <text evidence="2">Belongs to the enolase family.</text>
</comment>
<dbReference type="Pfam" id="PF00113">
    <property type="entry name" value="Enolase_C"/>
    <property type="match status" value="1"/>
</dbReference>
<feature type="domain" description="Enolase C-terminal TIM barrel" evidence="8">
    <location>
        <begin position="142"/>
        <end position="499"/>
    </location>
</feature>
<comment type="pathway">
    <text evidence="1">Carbohydrate degradation; glycolysis; pyruvate from D-glyceraldehyde 3-phosphate: step 4/5.</text>
</comment>
<dbReference type="SUPFAM" id="SSF51604">
    <property type="entry name" value="Enolase C-terminal domain-like"/>
    <property type="match status" value="2"/>
</dbReference>
<evidence type="ECO:0000256" key="6">
    <source>
        <dbReference type="ARBA" id="ARBA00031125"/>
    </source>
</evidence>
<dbReference type="EC" id="4.2.1.11" evidence="3"/>
<evidence type="ECO:0000256" key="4">
    <source>
        <dbReference type="ARBA" id="ARBA00023152"/>
    </source>
</evidence>
<dbReference type="GO" id="GO:0006096">
    <property type="term" value="P:glycolytic process"/>
    <property type="evidence" value="ECO:0007669"/>
    <property type="project" value="UniProtKB-KW"/>
</dbReference>
<dbReference type="GO" id="GO:0000015">
    <property type="term" value="C:phosphopyruvate hydratase complex"/>
    <property type="evidence" value="ECO:0007669"/>
    <property type="project" value="InterPro"/>
</dbReference>
<keyword evidence="7" id="KW-0732">Signal</keyword>
<evidence type="ECO:0000256" key="7">
    <source>
        <dbReference type="SAM" id="SignalP"/>
    </source>
</evidence>
<sequence length="522" mass="57837">MRLNIASFVVIICRSLLIFSQRTSYQRFEADRHIQGDHTAAGEENVIANEGRKVSTVQRKSTVAPAKRKSGAVSVVTPPSAMVDEALPVAADFSALSVALCIAIAHSKNPPVPLYAFVTELANEINMKRMNESGVIDSPQNYSQMPLPIVTVLNGPGSGYRFLSGKCRCVREVLLIPKPDLNPTQICEKLFQVKSNMDRLLLEKSFPQPPQMICENGAPGLIMDKPEQGLDLVIECLDQQQLRTDFVLGLHLVSQPLFDQVKGKYEPLTGSMKSPVELSTFYGDLLNRYPDIRLLVDPFRKEDKHCWNSLSELVGDRVLLATSNWPHISGIATASEHNPQSINRAPPSLSLEKVIDSSGPGIRELALQTPSIESQRRVKNETASDNTLCVPVEQPTVIEATEPPLIYSAWVFNAETNLDCFLITEVIQALQNVKGRNIRSIYSMDNTKSTELWPVELAVGMGVNFMKIGGLFGAERVEKLTHWLGIAEGQHPLASAVHSSKYSRPLLYTWENTLLQNEMKNP</sequence>
<dbReference type="InterPro" id="IPR000941">
    <property type="entry name" value="Enolase"/>
</dbReference>
<evidence type="ECO:0000256" key="3">
    <source>
        <dbReference type="ARBA" id="ARBA00012058"/>
    </source>
</evidence>
<reference evidence="9" key="1">
    <citation type="submission" date="2019-07" db="EMBL/GenBank/DDBJ databases">
        <title>Annotation for the trematode Paragonimus miyazaki's.</title>
        <authorList>
            <person name="Choi Y.-J."/>
        </authorList>
    </citation>
    <scope>NUCLEOTIDE SEQUENCE</scope>
    <source>
        <strain evidence="9">Japan</strain>
    </source>
</reference>
<keyword evidence="4" id="KW-0324">Glycolysis</keyword>
<dbReference type="Proteomes" id="UP000822476">
    <property type="component" value="Unassembled WGS sequence"/>
</dbReference>
<dbReference type="GO" id="GO:0004634">
    <property type="term" value="F:phosphopyruvate hydratase activity"/>
    <property type="evidence" value="ECO:0007669"/>
    <property type="project" value="UniProtKB-EC"/>
</dbReference>
<dbReference type="OrthoDB" id="10009078at2759"/>
<evidence type="ECO:0000313" key="9">
    <source>
        <dbReference type="EMBL" id="KAF7255069.1"/>
    </source>
</evidence>
<evidence type="ECO:0000259" key="8">
    <source>
        <dbReference type="SMART" id="SM01192"/>
    </source>
</evidence>
<dbReference type="AlphaFoldDB" id="A0A8S9YJU2"/>
<feature type="chain" id="PRO_5035944960" description="phosphopyruvate hydratase" evidence="7">
    <location>
        <begin position="21"/>
        <end position="522"/>
    </location>
</feature>
<evidence type="ECO:0000313" key="10">
    <source>
        <dbReference type="Proteomes" id="UP000822476"/>
    </source>
</evidence>
<dbReference type="InterPro" id="IPR036849">
    <property type="entry name" value="Enolase-like_C_sf"/>
</dbReference>
<dbReference type="SMART" id="SM01192">
    <property type="entry name" value="Enolase_C"/>
    <property type="match status" value="1"/>
</dbReference>